<keyword evidence="3" id="KW-0547">Nucleotide-binding</keyword>
<dbReference type="SUPFAM" id="SSF140931">
    <property type="entry name" value="Fic-like"/>
    <property type="match status" value="1"/>
</dbReference>
<dbReference type="InterPro" id="IPR003812">
    <property type="entry name" value="Fido"/>
</dbReference>
<organism evidence="9 10">
    <name type="scientific">Megasphaera hutchinsoni</name>
    <dbReference type="NCBI Taxonomy" id="1588748"/>
    <lineage>
        <taxon>Bacteria</taxon>
        <taxon>Bacillati</taxon>
        <taxon>Bacillota</taxon>
        <taxon>Negativicutes</taxon>
        <taxon>Veillonellales</taxon>
        <taxon>Veillonellaceae</taxon>
        <taxon>Megasphaera</taxon>
    </lineage>
</organism>
<comment type="catalytic activity">
    <reaction evidence="7">
        <text>L-tyrosyl-[protein] + ATP = O-(5'-adenylyl)-L-tyrosyl-[protein] + diphosphate</text>
        <dbReference type="Rhea" id="RHEA:54288"/>
        <dbReference type="Rhea" id="RHEA-COMP:10136"/>
        <dbReference type="Rhea" id="RHEA-COMP:13846"/>
        <dbReference type="ChEBI" id="CHEBI:30616"/>
        <dbReference type="ChEBI" id="CHEBI:33019"/>
        <dbReference type="ChEBI" id="CHEBI:46858"/>
        <dbReference type="ChEBI" id="CHEBI:83624"/>
        <dbReference type="EC" id="2.7.7.108"/>
    </reaction>
</comment>
<sequence length="63" mass="7576">MAFFIRHSTRITIFDVIVDKYIKMNIAHPFREGNGKANRIWLHLILKKKLKKCVDWETIDKYA</sequence>
<evidence type="ECO:0000256" key="4">
    <source>
        <dbReference type="ARBA" id="ARBA00022840"/>
    </source>
</evidence>
<dbReference type="Gene3D" id="1.10.3290.10">
    <property type="entry name" value="Fido-like domain"/>
    <property type="match status" value="1"/>
</dbReference>
<dbReference type="PROSITE" id="PS51459">
    <property type="entry name" value="FIDO"/>
    <property type="match status" value="1"/>
</dbReference>
<dbReference type="AlphaFoldDB" id="A0A134CFS0"/>
<dbReference type="GO" id="GO:0005524">
    <property type="term" value="F:ATP binding"/>
    <property type="evidence" value="ECO:0007669"/>
    <property type="project" value="UniProtKB-KW"/>
</dbReference>
<evidence type="ECO:0000256" key="7">
    <source>
        <dbReference type="ARBA" id="ARBA00048696"/>
    </source>
</evidence>
<dbReference type="PANTHER" id="PTHR39560">
    <property type="entry name" value="PROTEIN ADENYLYLTRANSFERASE FIC-RELATED"/>
    <property type="match status" value="1"/>
</dbReference>
<accession>A0A134CFS0</accession>
<dbReference type="GO" id="GO:0070733">
    <property type="term" value="F:AMPylase activity"/>
    <property type="evidence" value="ECO:0007669"/>
    <property type="project" value="UniProtKB-EC"/>
</dbReference>
<evidence type="ECO:0000259" key="8">
    <source>
        <dbReference type="PROSITE" id="PS51459"/>
    </source>
</evidence>
<dbReference type="PATRIC" id="fig|1588748.3.peg.853"/>
<evidence type="ECO:0000256" key="2">
    <source>
        <dbReference type="ARBA" id="ARBA00022695"/>
    </source>
</evidence>
<feature type="domain" description="Fido" evidence="8">
    <location>
        <begin position="1"/>
        <end position="63"/>
    </location>
</feature>
<reference evidence="10" key="1">
    <citation type="submission" date="2016-01" db="EMBL/GenBank/DDBJ databases">
        <authorList>
            <person name="Mitreva M."/>
            <person name="Pepin K.H."/>
            <person name="Mihindukulasuriya K.A."/>
            <person name="Fulton R."/>
            <person name="Fronick C."/>
            <person name="O'Laughlin M."/>
            <person name="Miner T."/>
            <person name="Herter B."/>
            <person name="Rosa B.A."/>
            <person name="Cordes M."/>
            <person name="Tomlinson C."/>
            <person name="Wollam A."/>
            <person name="Palsikar V.B."/>
            <person name="Mardis E.R."/>
            <person name="Wilson R.K."/>
        </authorList>
    </citation>
    <scope>NUCLEOTIDE SEQUENCE [LARGE SCALE GENOMIC DNA]</scope>
    <source>
        <strain evidence="10">KA00182</strain>
    </source>
</reference>
<dbReference type="GO" id="GO:0051302">
    <property type="term" value="P:regulation of cell division"/>
    <property type="evidence" value="ECO:0007669"/>
    <property type="project" value="TreeGrafter"/>
</dbReference>
<evidence type="ECO:0000313" key="10">
    <source>
        <dbReference type="Proteomes" id="UP000070160"/>
    </source>
</evidence>
<evidence type="ECO:0000256" key="3">
    <source>
        <dbReference type="ARBA" id="ARBA00022741"/>
    </source>
</evidence>
<evidence type="ECO:0000256" key="5">
    <source>
        <dbReference type="ARBA" id="ARBA00034531"/>
    </source>
</evidence>
<protein>
    <recommendedName>
        <fullName evidence="5">protein adenylyltransferase</fullName>
        <ecNumber evidence="5">2.7.7.108</ecNumber>
    </recommendedName>
</protein>
<gene>
    <name evidence="9" type="ORF">HMPREF3182_00888</name>
</gene>
<dbReference type="InterPro" id="IPR036597">
    <property type="entry name" value="Fido-like_dom_sf"/>
</dbReference>
<evidence type="ECO:0000256" key="1">
    <source>
        <dbReference type="ARBA" id="ARBA00022679"/>
    </source>
</evidence>
<keyword evidence="1" id="KW-0808">Transferase</keyword>
<comment type="catalytic activity">
    <reaction evidence="6">
        <text>L-threonyl-[protein] + ATP = 3-O-(5'-adenylyl)-L-threonyl-[protein] + diphosphate</text>
        <dbReference type="Rhea" id="RHEA:54292"/>
        <dbReference type="Rhea" id="RHEA-COMP:11060"/>
        <dbReference type="Rhea" id="RHEA-COMP:13847"/>
        <dbReference type="ChEBI" id="CHEBI:30013"/>
        <dbReference type="ChEBI" id="CHEBI:30616"/>
        <dbReference type="ChEBI" id="CHEBI:33019"/>
        <dbReference type="ChEBI" id="CHEBI:138113"/>
        <dbReference type="EC" id="2.7.7.108"/>
    </reaction>
</comment>
<comment type="caution">
    <text evidence="9">The sequence shown here is derived from an EMBL/GenBank/DDBJ whole genome shotgun (WGS) entry which is preliminary data.</text>
</comment>
<name>A0A134CFS0_9FIRM</name>
<dbReference type="EC" id="2.7.7.108" evidence="5"/>
<dbReference type="Proteomes" id="UP000070160">
    <property type="component" value="Unassembled WGS sequence"/>
</dbReference>
<keyword evidence="2" id="KW-0548">Nucleotidyltransferase</keyword>
<dbReference type="EMBL" id="LSDT01000042">
    <property type="protein sequence ID" value="KXB91066.1"/>
    <property type="molecule type" value="Genomic_DNA"/>
</dbReference>
<evidence type="ECO:0000256" key="6">
    <source>
        <dbReference type="ARBA" id="ARBA00047939"/>
    </source>
</evidence>
<evidence type="ECO:0000313" key="9">
    <source>
        <dbReference type="EMBL" id="KXB91066.1"/>
    </source>
</evidence>
<dbReference type="PANTHER" id="PTHR39560:SF1">
    <property type="entry name" value="PROTEIN ADENYLYLTRANSFERASE FIC-RELATED"/>
    <property type="match status" value="1"/>
</dbReference>
<keyword evidence="4" id="KW-0067">ATP-binding</keyword>
<proteinExistence type="predicted"/>
<keyword evidence="10" id="KW-1185">Reference proteome</keyword>